<dbReference type="PANTHER" id="PTHR46401:SF8">
    <property type="entry name" value="BLL6006 PROTEIN"/>
    <property type="match status" value="1"/>
</dbReference>
<dbReference type="EMBL" id="RZUL01000005">
    <property type="protein sequence ID" value="RVT39905.1"/>
    <property type="molecule type" value="Genomic_DNA"/>
</dbReference>
<dbReference type="CDD" id="cd03801">
    <property type="entry name" value="GT4_PimA-like"/>
    <property type="match status" value="1"/>
</dbReference>
<keyword evidence="4" id="KW-1185">Reference proteome</keyword>
<evidence type="ECO:0000259" key="2">
    <source>
        <dbReference type="Pfam" id="PF13439"/>
    </source>
</evidence>
<reference evidence="3 4" key="1">
    <citation type="submission" date="2019-01" db="EMBL/GenBank/DDBJ databases">
        <authorList>
            <person name="Chen W.-M."/>
        </authorList>
    </citation>
    <scope>NUCLEOTIDE SEQUENCE [LARGE SCALE GENOMIC DNA]</scope>
    <source>
        <strain evidence="3 4">TLA-22</strain>
    </source>
</reference>
<dbReference type="PANTHER" id="PTHR46401">
    <property type="entry name" value="GLYCOSYLTRANSFERASE WBBK-RELATED"/>
    <property type="match status" value="1"/>
</dbReference>
<proteinExistence type="predicted"/>
<dbReference type="Pfam" id="PF13439">
    <property type="entry name" value="Glyco_transf_4"/>
    <property type="match status" value="1"/>
</dbReference>
<dbReference type="Proteomes" id="UP000282977">
    <property type="component" value="Unassembled WGS sequence"/>
</dbReference>
<dbReference type="GO" id="GO:0016757">
    <property type="term" value="F:glycosyltransferase activity"/>
    <property type="evidence" value="ECO:0007669"/>
    <property type="project" value="InterPro"/>
</dbReference>
<dbReference type="SUPFAM" id="SSF53756">
    <property type="entry name" value="UDP-Glycosyltransferase/glycogen phosphorylase"/>
    <property type="match status" value="1"/>
</dbReference>
<comment type="caution">
    <text evidence="3">The sequence shown here is derived from an EMBL/GenBank/DDBJ whole genome shotgun (WGS) entry which is preliminary data.</text>
</comment>
<dbReference type="OrthoDB" id="9790710at2"/>
<evidence type="ECO:0000313" key="3">
    <source>
        <dbReference type="EMBL" id="RVT39905.1"/>
    </source>
</evidence>
<dbReference type="AlphaFoldDB" id="A0A437J5J1"/>
<accession>A0A437J5J1</accession>
<evidence type="ECO:0000259" key="1">
    <source>
        <dbReference type="Pfam" id="PF00534"/>
    </source>
</evidence>
<organism evidence="3 4">
    <name type="scientific">Sphingobium algorifonticola</name>
    <dbReference type="NCBI Taxonomy" id="2008318"/>
    <lineage>
        <taxon>Bacteria</taxon>
        <taxon>Pseudomonadati</taxon>
        <taxon>Pseudomonadota</taxon>
        <taxon>Alphaproteobacteria</taxon>
        <taxon>Sphingomonadales</taxon>
        <taxon>Sphingomonadaceae</taxon>
        <taxon>Sphingobium</taxon>
    </lineage>
</organism>
<sequence length="362" mass="39555">MRNRVFVVGARGIPDVEGGAEKNAERLFPLMVRRGWDVTLAGIADNLKSSDYRGVKLVGAPASRLLRTDKLFYYVAAIFMALRRRPHVVHMQGLGSAIMLWAYKLIGARTVVRYGSADYLLPKWGFLGRMGFLFSEFQLRFADAVIAVTPALADRLAARGIKGNVHVIANATDASDDFDGSPPPELPPGPYFLAVGRVTEQKNVHRLVEGFNLFAKDHPEALLVIAGGVDDESYMVQVRPHLTPRTLLLGRLPRSSLGALYSGAHCYINSSIHEGSSNAVLEAISWKAPILLSDIPENRDFGIGDAHYFDPEDPVAIASAMARVMADRESLIADPAKFMTWDDVADRTSAVYRAIGLVAAAH</sequence>
<protein>
    <submittedName>
        <fullName evidence="3">Glycosyltransferase</fullName>
    </submittedName>
</protein>
<dbReference type="RefSeq" id="WP_127691602.1">
    <property type="nucleotide sequence ID" value="NZ_RZUL01000005.1"/>
</dbReference>
<name>A0A437J5J1_9SPHN</name>
<keyword evidence="3" id="KW-0808">Transferase</keyword>
<dbReference type="Pfam" id="PF00534">
    <property type="entry name" value="Glycos_transf_1"/>
    <property type="match status" value="1"/>
</dbReference>
<feature type="domain" description="Glycosyl transferase family 1" evidence="1">
    <location>
        <begin position="190"/>
        <end position="330"/>
    </location>
</feature>
<evidence type="ECO:0000313" key="4">
    <source>
        <dbReference type="Proteomes" id="UP000282977"/>
    </source>
</evidence>
<dbReference type="InterPro" id="IPR001296">
    <property type="entry name" value="Glyco_trans_1"/>
</dbReference>
<dbReference type="Gene3D" id="3.40.50.2000">
    <property type="entry name" value="Glycogen Phosphorylase B"/>
    <property type="match status" value="2"/>
</dbReference>
<dbReference type="InterPro" id="IPR028098">
    <property type="entry name" value="Glyco_trans_4-like_N"/>
</dbReference>
<gene>
    <name evidence="3" type="ORF">ENE74_14320</name>
</gene>
<feature type="domain" description="Glycosyltransferase subfamily 4-like N-terminal" evidence="2">
    <location>
        <begin position="18"/>
        <end position="174"/>
    </location>
</feature>